<dbReference type="RefSeq" id="WP_377915931.1">
    <property type="nucleotide sequence ID" value="NZ_JBHRZT010000052.1"/>
</dbReference>
<name>A0ABV8B491_9BACI</name>
<keyword evidence="2" id="KW-1185">Reference proteome</keyword>
<dbReference type="EMBL" id="JBHRZT010000052">
    <property type="protein sequence ID" value="MFC3884467.1"/>
    <property type="molecule type" value="Genomic_DNA"/>
</dbReference>
<evidence type="ECO:0000313" key="2">
    <source>
        <dbReference type="Proteomes" id="UP001595752"/>
    </source>
</evidence>
<organism evidence="1 2">
    <name type="scientific">Bacillus songklensis</name>
    <dbReference type="NCBI Taxonomy" id="1069116"/>
    <lineage>
        <taxon>Bacteria</taxon>
        <taxon>Bacillati</taxon>
        <taxon>Bacillota</taxon>
        <taxon>Bacilli</taxon>
        <taxon>Bacillales</taxon>
        <taxon>Bacillaceae</taxon>
        <taxon>Bacillus</taxon>
    </lineage>
</organism>
<dbReference type="PANTHER" id="PTHR30087">
    <property type="entry name" value="INNER MEMBRANE PROTEIN"/>
    <property type="match status" value="1"/>
</dbReference>
<protein>
    <submittedName>
        <fullName evidence="1">DUF523 domain-containing protein</fullName>
    </submittedName>
</protein>
<dbReference type="InterPro" id="IPR007553">
    <property type="entry name" value="2-thiour_desulf"/>
</dbReference>
<dbReference type="Pfam" id="PF04463">
    <property type="entry name" value="2-thiour_desulf"/>
    <property type="match status" value="1"/>
</dbReference>
<sequence length="151" mass="16279">MIVVSACLAGIECRYNGTHSLDKKIKELVEQDKAILVCPEILGGFSTPRDSAEIIGGTGDDVLEGNARVIEKSGKDVTELYVKGAYKTLEVVRSVQATYVVLKEYSPSCGSAMIYNGTFTNAKIHGEGVTAALLRREGIKVISEQELINIV</sequence>
<gene>
    <name evidence="1" type="ORF">ACFOU2_13520</name>
</gene>
<reference evidence="2" key="1">
    <citation type="journal article" date="2019" name="Int. J. Syst. Evol. Microbiol.">
        <title>The Global Catalogue of Microorganisms (GCM) 10K type strain sequencing project: providing services to taxonomists for standard genome sequencing and annotation.</title>
        <authorList>
            <consortium name="The Broad Institute Genomics Platform"/>
            <consortium name="The Broad Institute Genome Sequencing Center for Infectious Disease"/>
            <person name="Wu L."/>
            <person name="Ma J."/>
        </authorList>
    </citation>
    <scope>NUCLEOTIDE SEQUENCE [LARGE SCALE GENOMIC DNA]</scope>
    <source>
        <strain evidence="2">CCUG 61889</strain>
    </source>
</reference>
<proteinExistence type="predicted"/>
<dbReference type="PANTHER" id="PTHR30087:SF1">
    <property type="entry name" value="HYPOTHETICAL CYTOSOLIC PROTEIN"/>
    <property type="match status" value="1"/>
</dbReference>
<evidence type="ECO:0000313" key="1">
    <source>
        <dbReference type="EMBL" id="MFC3884467.1"/>
    </source>
</evidence>
<comment type="caution">
    <text evidence="1">The sequence shown here is derived from an EMBL/GenBank/DDBJ whole genome shotgun (WGS) entry which is preliminary data.</text>
</comment>
<dbReference type="Proteomes" id="UP001595752">
    <property type="component" value="Unassembled WGS sequence"/>
</dbReference>
<accession>A0ABV8B491</accession>